<dbReference type="EMBL" id="CAJOBE010013646">
    <property type="protein sequence ID" value="CAF4167726.1"/>
    <property type="molecule type" value="Genomic_DNA"/>
</dbReference>
<accession>A0A819ZA73</accession>
<gene>
    <name evidence="1" type="ORF">FNK824_LOCUS34522</name>
</gene>
<sequence>VDLIIKNTTAFDDFEKTGLLKFTVALKLDWFLKTLVFGMS</sequence>
<comment type="caution">
    <text evidence="1">The sequence shown here is derived from an EMBL/GenBank/DDBJ whole genome shotgun (WGS) entry which is preliminary data.</text>
</comment>
<protein>
    <submittedName>
        <fullName evidence="1">Uncharacterized protein</fullName>
    </submittedName>
</protein>
<dbReference type="AlphaFoldDB" id="A0A819ZA73"/>
<organism evidence="1 2">
    <name type="scientific">Rotaria sordida</name>
    <dbReference type="NCBI Taxonomy" id="392033"/>
    <lineage>
        <taxon>Eukaryota</taxon>
        <taxon>Metazoa</taxon>
        <taxon>Spiralia</taxon>
        <taxon>Gnathifera</taxon>
        <taxon>Rotifera</taxon>
        <taxon>Eurotatoria</taxon>
        <taxon>Bdelloidea</taxon>
        <taxon>Philodinida</taxon>
        <taxon>Philodinidae</taxon>
        <taxon>Rotaria</taxon>
    </lineage>
</organism>
<reference evidence="1" key="1">
    <citation type="submission" date="2021-02" db="EMBL/GenBank/DDBJ databases">
        <authorList>
            <person name="Nowell W R."/>
        </authorList>
    </citation>
    <scope>NUCLEOTIDE SEQUENCE</scope>
</reference>
<evidence type="ECO:0000313" key="2">
    <source>
        <dbReference type="Proteomes" id="UP000663874"/>
    </source>
</evidence>
<dbReference type="Proteomes" id="UP000663874">
    <property type="component" value="Unassembled WGS sequence"/>
</dbReference>
<feature type="non-terminal residue" evidence="1">
    <location>
        <position position="1"/>
    </location>
</feature>
<name>A0A819ZA73_9BILA</name>
<evidence type="ECO:0000313" key="1">
    <source>
        <dbReference type="EMBL" id="CAF4167726.1"/>
    </source>
</evidence>
<proteinExistence type="predicted"/>